<evidence type="ECO:0000313" key="5">
    <source>
        <dbReference type="Proteomes" id="UP000190625"/>
    </source>
</evidence>
<sequence>MKQKEENNRIVITVLGEDKVGIVAKMTTVLADYEANIIDISQTLLQDLFSMIMLVDISDIDISLEELQAKLEAAGKELELEVMAQHEDIFRYMHRV</sequence>
<dbReference type="STRING" id="142842.SAMN02745118_00457"/>
<comment type="similarity">
    <text evidence="1">Belongs to the UPF0237 family.</text>
</comment>
<evidence type="ECO:0000313" key="4">
    <source>
        <dbReference type="EMBL" id="SJZ34257.1"/>
    </source>
</evidence>
<dbReference type="SUPFAM" id="SSF55021">
    <property type="entry name" value="ACT-like"/>
    <property type="match status" value="1"/>
</dbReference>
<gene>
    <name evidence="4" type="ORF">SAMN02745118_00457</name>
</gene>
<dbReference type="CDD" id="cd04872">
    <property type="entry name" value="ACT_1ZPV"/>
    <property type="match status" value="1"/>
</dbReference>
<keyword evidence="2" id="KW-0175">Coiled coil</keyword>
<keyword evidence="5" id="KW-1185">Reference proteome</keyword>
<feature type="coiled-coil region" evidence="2">
    <location>
        <begin position="57"/>
        <end position="84"/>
    </location>
</feature>
<dbReference type="Pfam" id="PF13740">
    <property type="entry name" value="ACT_6"/>
    <property type="match status" value="1"/>
</dbReference>
<dbReference type="AlphaFoldDB" id="A0A1T4JW09"/>
<dbReference type="NCBIfam" id="NF001220">
    <property type="entry name" value="PRK00194.1"/>
    <property type="match status" value="1"/>
</dbReference>
<organism evidence="4 5">
    <name type="scientific">Selenihalanaerobacter shriftii</name>
    <dbReference type="NCBI Taxonomy" id="142842"/>
    <lineage>
        <taxon>Bacteria</taxon>
        <taxon>Bacillati</taxon>
        <taxon>Bacillota</taxon>
        <taxon>Clostridia</taxon>
        <taxon>Halanaerobiales</taxon>
        <taxon>Halobacteroidaceae</taxon>
        <taxon>Selenihalanaerobacter</taxon>
    </lineage>
</organism>
<dbReference type="HAMAP" id="MF_01054">
    <property type="entry name" value="UPF0237"/>
    <property type="match status" value="1"/>
</dbReference>
<dbReference type="RefSeq" id="WP_078808980.1">
    <property type="nucleotide sequence ID" value="NZ_FUWM01000004.1"/>
</dbReference>
<proteinExistence type="inferred from homology"/>
<dbReference type="InterPro" id="IPR022986">
    <property type="entry name" value="UPF0237_ACT"/>
</dbReference>
<dbReference type="InterPro" id="IPR002912">
    <property type="entry name" value="ACT_dom"/>
</dbReference>
<dbReference type="InterPro" id="IPR050990">
    <property type="entry name" value="UPF0237/GcvR_regulator"/>
</dbReference>
<feature type="domain" description="ACT" evidence="3">
    <location>
        <begin position="11"/>
        <end position="85"/>
    </location>
</feature>
<protein>
    <recommendedName>
        <fullName evidence="1">UPF0237 protein SAMN02745118_00457</fullName>
    </recommendedName>
</protein>
<evidence type="ECO:0000256" key="2">
    <source>
        <dbReference type="SAM" id="Coils"/>
    </source>
</evidence>
<dbReference type="EMBL" id="FUWM01000004">
    <property type="protein sequence ID" value="SJZ34257.1"/>
    <property type="molecule type" value="Genomic_DNA"/>
</dbReference>
<evidence type="ECO:0000259" key="3">
    <source>
        <dbReference type="PROSITE" id="PS51671"/>
    </source>
</evidence>
<evidence type="ECO:0000256" key="1">
    <source>
        <dbReference type="HAMAP-Rule" id="MF_01054"/>
    </source>
</evidence>
<accession>A0A1T4JW09</accession>
<dbReference type="PANTHER" id="PTHR34875">
    <property type="entry name" value="UPF0237 PROTEIN MJ1558"/>
    <property type="match status" value="1"/>
</dbReference>
<name>A0A1T4JW09_9FIRM</name>
<reference evidence="5" key="1">
    <citation type="submission" date="2017-02" db="EMBL/GenBank/DDBJ databases">
        <authorList>
            <person name="Varghese N."/>
            <person name="Submissions S."/>
        </authorList>
    </citation>
    <scope>NUCLEOTIDE SEQUENCE [LARGE SCALE GENOMIC DNA]</scope>
    <source>
        <strain evidence="5">ATCC BAA-73</strain>
    </source>
</reference>
<dbReference type="PANTHER" id="PTHR34875:SF6">
    <property type="entry name" value="UPF0237 PROTEIN MJ1558"/>
    <property type="match status" value="1"/>
</dbReference>
<dbReference type="PROSITE" id="PS51671">
    <property type="entry name" value="ACT"/>
    <property type="match status" value="1"/>
</dbReference>
<dbReference type="Gene3D" id="3.30.70.260">
    <property type="match status" value="1"/>
</dbReference>
<dbReference type="InterPro" id="IPR045865">
    <property type="entry name" value="ACT-like_dom_sf"/>
</dbReference>
<dbReference type="OrthoDB" id="9803078at2"/>
<dbReference type="Proteomes" id="UP000190625">
    <property type="component" value="Unassembled WGS sequence"/>
</dbReference>